<dbReference type="GO" id="GO:0016811">
    <property type="term" value="F:hydrolase activity, acting on carbon-nitrogen (but not peptide) bonds, in linear amides"/>
    <property type="evidence" value="ECO:0007669"/>
    <property type="project" value="InterPro"/>
</dbReference>
<dbReference type="Gene3D" id="3.10.28.20">
    <property type="entry name" value="Acetamidase/Formamidase-like domains"/>
    <property type="match status" value="1"/>
</dbReference>
<dbReference type="AlphaFoldDB" id="E3IW61"/>
<evidence type="ECO:0000256" key="1">
    <source>
        <dbReference type="SAM" id="MobiDB-lite"/>
    </source>
</evidence>
<sequence length="555" mass="57717">MALQPGKGKVDGKHYLPSTPETVRWGELPTARTRPVLTVDSGSTVTIDTVSQEGILEDQGRDPDAFFGRHGVTSSEVLDDARAIAASGIPHRFGVDGPHVVTGPVYVRGAEPGDVLRVEILSLLPRARYGMISNRHGQGLLAGEFPEGPTPDQDADARHWQGFRTVGSFCAVERRRGKLFGVLDAVAGGARVRFPLNPFIGIMAVAVDLGGEPGGDAGADQEAGTATVPSTSVGLHGGALDCRDLGMGARLYLPVQAPGALFAVGDPHYAAGDGKIGLTALEGPLRATVRLSALREPAARAALGSLREPFVETEASWLTLGLDVDATEAIRRAARSAVLFLSSRLSLDRASALAYLSAAADFGISQLVNGVQTAYCRIRRSDFTEPPPPRPRLPRAALGRLVGTGDDVAGYDGAGYDLLDGSGPDGLGIEGDADDEVLDRAARAQDDGDAPREDDRVGLPRAAVRRKKSNGPAPLAAGADERGGGASDHRGDAGPRGQDEPDEPERHTAGPDGGSAAPAPRVADEVPGSLPRQVTSGASRRPLRRSETPTPPATG</sequence>
<dbReference type="RefSeq" id="WP_013422024.1">
    <property type="nucleotide sequence ID" value="NC_014666.1"/>
</dbReference>
<proteinExistence type="predicted"/>
<feature type="compositionally biased region" description="Basic and acidic residues" evidence="1">
    <location>
        <begin position="443"/>
        <end position="458"/>
    </location>
</feature>
<gene>
    <name evidence="2" type="ordered locus">FraEuI1c_0825</name>
</gene>
<keyword evidence="3" id="KW-1185">Reference proteome</keyword>
<dbReference type="InterPro" id="IPR004304">
    <property type="entry name" value="FmdA_AmdA"/>
</dbReference>
<dbReference type="PANTHER" id="PTHR31891:SF1">
    <property type="entry name" value="FORMAMIDASE C869.04-RELATED"/>
    <property type="match status" value="1"/>
</dbReference>
<dbReference type="InParanoid" id="E3IW61"/>
<dbReference type="EMBL" id="CP002299">
    <property type="protein sequence ID" value="ADP78903.1"/>
    <property type="molecule type" value="Genomic_DNA"/>
</dbReference>
<evidence type="ECO:0000313" key="3">
    <source>
        <dbReference type="Proteomes" id="UP000002484"/>
    </source>
</evidence>
<dbReference type="STRING" id="298654.FraEuI1c_0825"/>
<protein>
    <submittedName>
        <fullName evidence="2">Acetamidase/Formamidase</fullName>
    </submittedName>
</protein>
<organism evidence="2 3">
    <name type="scientific">Pseudofrankia inefficax (strain DSM 45817 / CECT 9037 / DDB 130130 / EuI1c)</name>
    <name type="common">Frankia inefficax</name>
    <dbReference type="NCBI Taxonomy" id="298654"/>
    <lineage>
        <taxon>Bacteria</taxon>
        <taxon>Bacillati</taxon>
        <taxon>Actinomycetota</taxon>
        <taxon>Actinomycetes</taxon>
        <taxon>Frankiales</taxon>
        <taxon>Frankiaceae</taxon>
        <taxon>Pseudofrankia</taxon>
    </lineage>
</organism>
<feature type="compositionally biased region" description="Basic and acidic residues" evidence="1">
    <location>
        <begin position="479"/>
        <end position="509"/>
    </location>
</feature>
<dbReference type="SUPFAM" id="SSF141130">
    <property type="entry name" value="Acetamidase/Formamidase-like"/>
    <property type="match status" value="1"/>
</dbReference>
<name>E3IW61_PSEI1</name>
<evidence type="ECO:0000313" key="2">
    <source>
        <dbReference type="EMBL" id="ADP78903.1"/>
    </source>
</evidence>
<dbReference type="KEGG" id="fri:FraEuI1c_0825"/>
<dbReference type="eggNOG" id="COG2421">
    <property type="taxonomic scope" value="Bacteria"/>
</dbReference>
<dbReference type="HOGENOM" id="CLU_032013_2_0_11"/>
<accession>E3IW61</accession>
<reference evidence="2 3" key="1">
    <citation type="submission" date="2010-10" db="EMBL/GenBank/DDBJ databases">
        <title>Complete sequence of Frankia sp. EuI1c.</title>
        <authorList>
            <consortium name="US DOE Joint Genome Institute"/>
            <person name="Lucas S."/>
            <person name="Copeland A."/>
            <person name="Lapidus A."/>
            <person name="Cheng J.-F."/>
            <person name="Bruce D."/>
            <person name="Goodwin L."/>
            <person name="Pitluck S."/>
            <person name="Chertkov O."/>
            <person name="Detter J.C."/>
            <person name="Han C."/>
            <person name="Tapia R."/>
            <person name="Land M."/>
            <person name="Hauser L."/>
            <person name="Jeffries C."/>
            <person name="Kyrpides N."/>
            <person name="Ivanova N."/>
            <person name="Mikhailova N."/>
            <person name="Beauchemin N."/>
            <person name="Sen A."/>
            <person name="Sur S.A."/>
            <person name="Gtari M."/>
            <person name="Wall L."/>
            <person name="Tisa L."/>
            <person name="Woyke T."/>
        </authorList>
    </citation>
    <scope>NUCLEOTIDE SEQUENCE [LARGE SCALE GENOMIC DNA]</scope>
    <source>
        <strain evidence="3">DSM 45817 / CECT 9037 / EuI1c</strain>
    </source>
</reference>
<dbReference type="Pfam" id="PF03069">
    <property type="entry name" value="FmdA_AmdA"/>
    <property type="match status" value="2"/>
</dbReference>
<dbReference type="Proteomes" id="UP000002484">
    <property type="component" value="Chromosome"/>
</dbReference>
<feature type="region of interest" description="Disordered" evidence="1">
    <location>
        <begin position="443"/>
        <end position="555"/>
    </location>
</feature>
<dbReference type="Gene3D" id="2.60.120.580">
    <property type="entry name" value="Acetamidase/Formamidase-like domains"/>
    <property type="match status" value="2"/>
</dbReference>
<dbReference type="PANTHER" id="PTHR31891">
    <property type="entry name" value="FORMAMIDASE C869.04-RELATED"/>
    <property type="match status" value="1"/>
</dbReference>